<dbReference type="Proteomes" id="UP001472677">
    <property type="component" value="Unassembled WGS sequence"/>
</dbReference>
<evidence type="ECO:0000313" key="1">
    <source>
        <dbReference type="EMBL" id="KAK8539468.1"/>
    </source>
</evidence>
<name>A0ABR2DJD8_9ROSI</name>
<gene>
    <name evidence="1" type="ORF">V6N12_043094</name>
</gene>
<organism evidence="1 2">
    <name type="scientific">Hibiscus sabdariffa</name>
    <name type="common">roselle</name>
    <dbReference type="NCBI Taxonomy" id="183260"/>
    <lineage>
        <taxon>Eukaryota</taxon>
        <taxon>Viridiplantae</taxon>
        <taxon>Streptophyta</taxon>
        <taxon>Embryophyta</taxon>
        <taxon>Tracheophyta</taxon>
        <taxon>Spermatophyta</taxon>
        <taxon>Magnoliopsida</taxon>
        <taxon>eudicotyledons</taxon>
        <taxon>Gunneridae</taxon>
        <taxon>Pentapetalae</taxon>
        <taxon>rosids</taxon>
        <taxon>malvids</taxon>
        <taxon>Malvales</taxon>
        <taxon>Malvaceae</taxon>
        <taxon>Malvoideae</taxon>
        <taxon>Hibiscus</taxon>
    </lineage>
</organism>
<reference evidence="1 2" key="1">
    <citation type="journal article" date="2024" name="G3 (Bethesda)">
        <title>Genome assembly of Hibiscus sabdariffa L. provides insights into metabolisms of medicinal natural products.</title>
        <authorList>
            <person name="Kim T."/>
        </authorList>
    </citation>
    <scope>NUCLEOTIDE SEQUENCE [LARGE SCALE GENOMIC DNA]</scope>
    <source>
        <strain evidence="1">TK-2024</strain>
        <tissue evidence="1">Old leaves</tissue>
    </source>
</reference>
<proteinExistence type="predicted"/>
<dbReference type="EMBL" id="JBBPBM010000026">
    <property type="protein sequence ID" value="KAK8539468.1"/>
    <property type="molecule type" value="Genomic_DNA"/>
</dbReference>
<sequence length="84" mass="9577">MRRPVEASGREVKINTGEERAKEKVSVVAEKLGLENGDDGCEMNKLVEERFSFIEEQCLSSNFVKLRNYEKIRLGIYAARKGLL</sequence>
<protein>
    <submittedName>
        <fullName evidence="1">Uncharacterized protein</fullName>
    </submittedName>
</protein>
<keyword evidence="2" id="KW-1185">Reference proteome</keyword>
<evidence type="ECO:0000313" key="2">
    <source>
        <dbReference type="Proteomes" id="UP001472677"/>
    </source>
</evidence>
<comment type="caution">
    <text evidence="1">The sequence shown here is derived from an EMBL/GenBank/DDBJ whole genome shotgun (WGS) entry which is preliminary data.</text>
</comment>
<accession>A0ABR2DJD8</accession>